<dbReference type="GO" id="GO:0006313">
    <property type="term" value="P:DNA transposition"/>
    <property type="evidence" value="ECO:0007669"/>
    <property type="project" value="InterPro"/>
</dbReference>
<dbReference type="AlphaFoldDB" id="A0A1M6TJP2"/>
<sequence>MILLVSSWLRIIWTRKGINAVRHQNIVFHGLLKHIPWSMLDRLVDQYNADWDGRVVKTRAHLIAMLYAQFCGARSLREIETNLQSHAGKLYHLGGRTISRSALSTANASRPVEVFAGLLSALMAQLQAGYRRKIGDCVRLIDSTSVQLSSLSGDWATFSAGVCGAKAHIIYDPDADQPLYLMVTPSNVNDITAAKEMPIEAGATYVFDLGYYDYGWWAELDQAGCRIVTRLKSNTPFTVVEDRPVSPGSSILSDRTGYLPKRLAASRQNPMAGLVREIRVMIETGKVLRIFTNDLEASAQEIADLYKRRWAIELFFRWVKQTLKIGHFLGTSENAVRIQITVALIAFLLLRLAHDANRIVTGPLAFARLLRTNLMHRRAIAELLQATPPPEPQQSRFDFGPHATRAAQRRSHIRVDAAMEKAA</sequence>
<evidence type="ECO:0000313" key="7">
    <source>
        <dbReference type="EMBL" id="SHK57154.1"/>
    </source>
</evidence>
<evidence type="ECO:0000256" key="1">
    <source>
        <dbReference type="ARBA" id="ARBA00010075"/>
    </source>
</evidence>
<dbReference type="InterPro" id="IPR047952">
    <property type="entry name" value="Transpos_IS4"/>
</dbReference>
<dbReference type="Pfam" id="PF14294">
    <property type="entry name" value="DUF4372"/>
    <property type="match status" value="1"/>
</dbReference>
<dbReference type="GO" id="GO:0004803">
    <property type="term" value="F:transposase activity"/>
    <property type="evidence" value="ECO:0007669"/>
    <property type="project" value="InterPro"/>
</dbReference>
<evidence type="ECO:0000256" key="3">
    <source>
        <dbReference type="ARBA" id="ARBA00023125"/>
    </source>
</evidence>
<evidence type="ECO:0000313" key="9">
    <source>
        <dbReference type="EMBL" id="SHL89970.1"/>
    </source>
</evidence>
<keyword evidence="2" id="KW-0815">Transposition</keyword>
<evidence type="ECO:0000313" key="8">
    <source>
        <dbReference type="EMBL" id="SHL65713.1"/>
    </source>
</evidence>
<evidence type="ECO:0000313" key="10">
    <source>
        <dbReference type="Proteomes" id="UP000189935"/>
    </source>
</evidence>
<accession>A0A1M6TJP2</accession>
<dbReference type="EMBL" id="LT670844">
    <property type="protein sequence ID" value="SHL89970.1"/>
    <property type="molecule type" value="Genomic_DNA"/>
</dbReference>
<dbReference type="PANTHER" id="PTHR33258">
    <property type="entry name" value="TRANSPOSASE INSL FOR INSERTION SEQUENCE ELEMENT IS186A-RELATED"/>
    <property type="match status" value="1"/>
</dbReference>
<protein>
    <submittedName>
        <fullName evidence="7">Transposase, IS4 family</fullName>
    </submittedName>
</protein>
<feature type="domain" description="DUF4372" evidence="6">
    <location>
        <begin position="23"/>
        <end position="94"/>
    </location>
</feature>
<dbReference type="EMBL" id="LT670844">
    <property type="protein sequence ID" value="SHK57154.1"/>
    <property type="molecule type" value="Genomic_DNA"/>
</dbReference>
<organism evidence="7 10">
    <name type="scientific">Bradyrhizobium lablabi</name>
    <dbReference type="NCBI Taxonomy" id="722472"/>
    <lineage>
        <taxon>Bacteria</taxon>
        <taxon>Pseudomonadati</taxon>
        <taxon>Pseudomonadota</taxon>
        <taxon>Alphaproteobacteria</taxon>
        <taxon>Hyphomicrobiales</taxon>
        <taxon>Nitrobacteraceae</taxon>
        <taxon>Bradyrhizobium</taxon>
    </lineage>
</organism>
<evidence type="ECO:0000256" key="2">
    <source>
        <dbReference type="ARBA" id="ARBA00022578"/>
    </source>
</evidence>
<dbReference type="Pfam" id="PF01609">
    <property type="entry name" value="DDE_Tnp_1"/>
    <property type="match status" value="1"/>
</dbReference>
<dbReference type="InterPro" id="IPR002559">
    <property type="entry name" value="Transposase_11"/>
</dbReference>
<gene>
    <name evidence="7" type="ORF">SAMN05444159_3612</name>
    <name evidence="8" type="ORF">SAMN05444159_6461</name>
    <name evidence="9" type="ORF">SAMN05444159_7134</name>
</gene>
<name>A0A1M6TJP2_9BRAD</name>
<keyword evidence="4" id="KW-0233">DNA recombination</keyword>
<dbReference type="GO" id="GO:0003677">
    <property type="term" value="F:DNA binding"/>
    <property type="evidence" value="ECO:0007669"/>
    <property type="project" value="UniProtKB-KW"/>
</dbReference>
<proteinExistence type="inferred from homology"/>
<keyword evidence="3" id="KW-0238">DNA-binding</keyword>
<evidence type="ECO:0000259" key="6">
    <source>
        <dbReference type="Pfam" id="PF14294"/>
    </source>
</evidence>
<reference evidence="7 10" key="1">
    <citation type="submission" date="2016-11" db="EMBL/GenBank/DDBJ databases">
        <authorList>
            <person name="Jaros S."/>
            <person name="Januszkiewicz K."/>
            <person name="Wedrychowicz H."/>
        </authorList>
    </citation>
    <scope>NUCLEOTIDE SEQUENCE [LARGE SCALE GENOMIC DNA]</scope>
    <source>
        <strain evidence="7 10">GAS499</strain>
    </source>
</reference>
<feature type="domain" description="Transposase IS4-like" evidence="5">
    <location>
        <begin position="135"/>
        <end position="348"/>
    </location>
</feature>
<dbReference type="InterPro" id="IPR025399">
    <property type="entry name" value="DUF4372"/>
</dbReference>
<comment type="similarity">
    <text evidence="1">Belongs to the transposase 11 family.</text>
</comment>
<dbReference type="SUPFAM" id="SSF53098">
    <property type="entry name" value="Ribonuclease H-like"/>
    <property type="match status" value="1"/>
</dbReference>
<evidence type="ECO:0000259" key="5">
    <source>
        <dbReference type="Pfam" id="PF01609"/>
    </source>
</evidence>
<dbReference type="EMBL" id="LT670844">
    <property type="protein sequence ID" value="SHL65713.1"/>
    <property type="molecule type" value="Genomic_DNA"/>
</dbReference>
<evidence type="ECO:0000256" key="4">
    <source>
        <dbReference type="ARBA" id="ARBA00023172"/>
    </source>
</evidence>
<dbReference type="Proteomes" id="UP000189935">
    <property type="component" value="Chromosome I"/>
</dbReference>
<dbReference type="PANTHER" id="PTHR33258:SF1">
    <property type="entry name" value="TRANSPOSASE INSL FOR INSERTION SEQUENCE ELEMENT IS186A-RELATED"/>
    <property type="match status" value="1"/>
</dbReference>
<dbReference type="InterPro" id="IPR012337">
    <property type="entry name" value="RNaseH-like_sf"/>
</dbReference>
<dbReference type="NCBIfam" id="NF033592">
    <property type="entry name" value="transpos_IS4_1"/>
    <property type="match status" value="1"/>
</dbReference>